<keyword evidence="7 8" id="KW-0119">Carbohydrate metabolism</keyword>
<dbReference type="PIRSF" id="PIRSF005096">
    <property type="entry name" value="GALM"/>
    <property type="match status" value="1"/>
</dbReference>
<dbReference type="RefSeq" id="WP_235310499.1">
    <property type="nucleotide sequence ID" value="NZ_JAKGAS010000001.1"/>
</dbReference>
<dbReference type="PROSITE" id="PS51257">
    <property type="entry name" value="PROKAR_LIPOPROTEIN"/>
    <property type="match status" value="1"/>
</dbReference>
<dbReference type="InterPro" id="IPR015443">
    <property type="entry name" value="Aldose_1-epimerase"/>
</dbReference>
<comment type="catalytic activity">
    <reaction evidence="1 8">
        <text>alpha-D-glucose = beta-D-glucose</text>
        <dbReference type="Rhea" id="RHEA:10264"/>
        <dbReference type="ChEBI" id="CHEBI:15903"/>
        <dbReference type="ChEBI" id="CHEBI:17925"/>
        <dbReference type="EC" id="5.1.3.3"/>
    </reaction>
</comment>
<evidence type="ECO:0000256" key="3">
    <source>
        <dbReference type="ARBA" id="ARBA00006206"/>
    </source>
</evidence>
<organism evidence="9 10">
    <name type="scientific">Paraglaciecola algarum</name>
    <dbReference type="NCBI Taxonomy" id="3050085"/>
    <lineage>
        <taxon>Bacteria</taxon>
        <taxon>Pseudomonadati</taxon>
        <taxon>Pseudomonadota</taxon>
        <taxon>Gammaproteobacteria</taxon>
        <taxon>Alteromonadales</taxon>
        <taxon>Alteromonadaceae</taxon>
        <taxon>Paraglaciecola</taxon>
    </lineage>
</organism>
<comment type="similarity">
    <text evidence="3 8">Belongs to the aldose epimerase family.</text>
</comment>
<dbReference type="EMBL" id="JAKGAS010000001">
    <property type="protein sequence ID" value="MCF2946983.1"/>
    <property type="molecule type" value="Genomic_DNA"/>
</dbReference>
<dbReference type="InterPro" id="IPR018052">
    <property type="entry name" value="Ald1_epimerase_CS"/>
</dbReference>
<proteinExistence type="inferred from homology"/>
<evidence type="ECO:0000256" key="8">
    <source>
        <dbReference type="PIRNR" id="PIRNR005096"/>
    </source>
</evidence>
<dbReference type="CDD" id="cd09019">
    <property type="entry name" value="galactose_mutarotase_like"/>
    <property type="match status" value="1"/>
</dbReference>
<dbReference type="SUPFAM" id="SSF74650">
    <property type="entry name" value="Galactose mutarotase-like"/>
    <property type="match status" value="1"/>
</dbReference>
<dbReference type="PANTHER" id="PTHR10091:SF0">
    <property type="entry name" value="GALACTOSE MUTAROTASE"/>
    <property type="match status" value="1"/>
</dbReference>
<reference evidence="9 10" key="1">
    <citation type="submission" date="2022-01" db="EMBL/GenBank/DDBJ databases">
        <title>Paraglaciecola sp. G1-23.</title>
        <authorList>
            <person name="Jin M.S."/>
            <person name="Han D.M."/>
            <person name="Kim H.M."/>
            <person name="Jeon C.O."/>
        </authorList>
    </citation>
    <scope>NUCLEOTIDE SEQUENCE [LARGE SCALE GENOMIC DNA]</scope>
    <source>
        <strain evidence="9 10">G1-23</strain>
    </source>
</reference>
<keyword evidence="10" id="KW-1185">Reference proteome</keyword>
<comment type="caution">
    <text evidence="9">The sequence shown here is derived from an EMBL/GenBank/DDBJ whole genome shotgun (WGS) entry which is preliminary data.</text>
</comment>
<dbReference type="Pfam" id="PF01263">
    <property type="entry name" value="Aldose_epim"/>
    <property type="match status" value="1"/>
</dbReference>
<dbReference type="Proteomes" id="UP001521137">
    <property type="component" value="Unassembled WGS sequence"/>
</dbReference>
<evidence type="ECO:0000256" key="5">
    <source>
        <dbReference type="ARBA" id="ARBA00014165"/>
    </source>
</evidence>
<evidence type="ECO:0000256" key="7">
    <source>
        <dbReference type="ARBA" id="ARBA00023277"/>
    </source>
</evidence>
<dbReference type="Gene3D" id="2.70.98.10">
    <property type="match status" value="1"/>
</dbReference>
<protein>
    <recommendedName>
        <fullName evidence="5 8">Aldose 1-epimerase</fullName>
        <ecNumber evidence="4 8">5.1.3.3</ecNumber>
    </recommendedName>
</protein>
<evidence type="ECO:0000256" key="1">
    <source>
        <dbReference type="ARBA" id="ARBA00001614"/>
    </source>
</evidence>
<dbReference type="InterPro" id="IPR047215">
    <property type="entry name" value="Galactose_mutarotase-like"/>
</dbReference>
<evidence type="ECO:0000256" key="4">
    <source>
        <dbReference type="ARBA" id="ARBA00013185"/>
    </source>
</evidence>
<evidence type="ECO:0000256" key="2">
    <source>
        <dbReference type="ARBA" id="ARBA00005028"/>
    </source>
</evidence>
<dbReference type="PANTHER" id="PTHR10091">
    <property type="entry name" value="ALDOSE-1-EPIMERASE"/>
    <property type="match status" value="1"/>
</dbReference>
<comment type="pathway">
    <text evidence="2 8">Carbohydrate metabolism; hexose metabolism.</text>
</comment>
<evidence type="ECO:0000313" key="9">
    <source>
        <dbReference type="EMBL" id="MCF2946983.1"/>
    </source>
</evidence>
<evidence type="ECO:0000313" key="10">
    <source>
        <dbReference type="Proteomes" id="UP001521137"/>
    </source>
</evidence>
<keyword evidence="6 8" id="KW-0413">Isomerase</keyword>
<dbReference type="PROSITE" id="PS00545">
    <property type="entry name" value="ALDOSE_1_EPIMERASE"/>
    <property type="match status" value="1"/>
</dbReference>
<dbReference type="EC" id="5.1.3.3" evidence="4 8"/>
<dbReference type="NCBIfam" id="NF008277">
    <property type="entry name" value="PRK11055.1"/>
    <property type="match status" value="1"/>
</dbReference>
<accession>A0ABS9D245</accession>
<dbReference type="InterPro" id="IPR014718">
    <property type="entry name" value="GH-type_carb-bd"/>
</dbReference>
<name>A0ABS9D245_9ALTE</name>
<evidence type="ECO:0000256" key="6">
    <source>
        <dbReference type="ARBA" id="ARBA00023235"/>
    </source>
</evidence>
<sequence length="377" mass="42117">MKNLVNLSIFALLSLGGFTSCSPTKTTNKLSLEKTQFGEHNNAQVDLYTLKNSNNMTVKITNYGATVTNIIVPNKNGELGSITTGFDKFESYFSDEYIQNSPYFGGTVGRYASVIKNAEFALNGTNYQLDKNMGDNHLHGGSIGFDRQVWQSDTIQNQEYVGVKFSLTSPDGDQGYPGNLKVSIEYQLNNKNELSMHYTATSDKDSPLSLTNHTYFNLNGFNSDILDHKLQLFSEHILKPDDSGIANGELVAVKNTVNDFNQNKRIGDAFSELPMGFEHFYVFDNPNKQLQKVVIMSEATSGRTLEVFTTEPSTLLYTGRYTSDNLAREDGTQYGQFKGFCIETSKYQNGPNIPTSPRSILKANQSYDETTVYKLSW</sequence>
<gene>
    <name evidence="9" type="ORF">L0668_02615</name>
</gene>
<dbReference type="InterPro" id="IPR008183">
    <property type="entry name" value="Aldose_1/G6P_1-epimerase"/>
</dbReference>
<dbReference type="InterPro" id="IPR011013">
    <property type="entry name" value="Gal_mutarotase_sf_dom"/>
</dbReference>